<gene>
    <name evidence="10" type="ORF">SAMN05444350_1539</name>
</gene>
<evidence type="ECO:0000256" key="5">
    <source>
        <dbReference type="ARBA" id="ARBA00022777"/>
    </source>
</evidence>
<feature type="chain" id="PRO_5009919309" description="histidine kinase" evidence="8">
    <location>
        <begin position="25"/>
        <end position="625"/>
    </location>
</feature>
<evidence type="ECO:0000256" key="8">
    <source>
        <dbReference type="SAM" id="SignalP"/>
    </source>
</evidence>
<dbReference type="Gene3D" id="1.25.40.10">
    <property type="entry name" value="Tetratricopeptide repeat domain"/>
    <property type="match status" value="1"/>
</dbReference>
<comment type="catalytic activity">
    <reaction evidence="1">
        <text>ATP + protein L-histidine = ADP + protein N-phospho-L-histidine.</text>
        <dbReference type="EC" id="2.7.13.3"/>
    </reaction>
</comment>
<dbReference type="FunFam" id="3.30.565.10:FF:000006">
    <property type="entry name" value="Sensor histidine kinase WalK"/>
    <property type="match status" value="1"/>
</dbReference>
<evidence type="ECO:0000256" key="2">
    <source>
        <dbReference type="ARBA" id="ARBA00012438"/>
    </source>
</evidence>
<evidence type="ECO:0000313" key="10">
    <source>
        <dbReference type="EMBL" id="SHJ73349.1"/>
    </source>
</evidence>
<dbReference type="PANTHER" id="PTHR43711">
    <property type="entry name" value="TWO-COMPONENT HISTIDINE KINASE"/>
    <property type="match status" value="1"/>
</dbReference>
<keyword evidence="8" id="KW-0732">Signal</keyword>
<keyword evidence="7" id="KW-0472">Membrane</keyword>
<dbReference type="SMART" id="SM00387">
    <property type="entry name" value="HATPase_c"/>
    <property type="match status" value="1"/>
</dbReference>
<dbReference type="Gene3D" id="3.30.565.10">
    <property type="entry name" value="Histidine kinase-like ATPase, C-terminal domain"/>
    <property type="match status" value="1"/>
</dbReference>
<keyword evidence="6" id="KW-0902">Two-component regulatory system</keyword>
<dbReference type="RefSeq" id="WP_025835323.1">
    <property type="nucleotide sequence ID" value="NZ_FQZN01000053.1"/>
</dbReference>
<dbReference type="Pfam" id="PF02518">
    <property type="entry name" value="HATPase_c"/>
    <property type="match status" value="1"/>
</dbReference>
<dbReference type="InterPro" id="IPR005467">
    <property type="entry name" value="His_kinase_dom"/>
</dbReference>
<evidence type="ECO:0000256" key="6">
    <source>
        <dbReference type="ARBA" id="ARBA00023012"/>
    </source>
</evidence>
<keyword evidence="5 10" id="KW-0418">Kinase</keyword>
<feature type="transmembrane region" description="Helical" evidence="7">
    <location>
        <begin position="346"/>
        <end position="368"/>
    </location>
</feature>
<dbReference type="InterPro" id="IPR011990">
    <property type="entry name" value="TPR-like_helical_dom_sf"/>
</dbReference>
<name>A0A1M6LQ66_9BACE</name>
<dbReference type="InterPro" id="IPR004358">
    <property type="entry name" value="Sig_transdc_His_kin-like_C"/>
</dbReference>
<dbReference type="SMART" id="SM00388">
    <property type="entry name" value="HisKA"/>
    <property type="match status" value="1"/>
</dbReference>
<dbReference type="SUPFAM" id="SSF48452">
    <property type="entry name" value="TPR-like"/>
    <property type="match status" value="2"/>
</dbReference>
<dbReference type="EMBL" id="FQZN01000053">
    <property type="protein sequence ID" value="SHJ73349.1"/>
    <property type="molecule type" value="Genomic_DNA"/>
</dbReference>
<dbReference type="PRINTS" id="PR00344">
    <property type="entry name" value="BCTRLSENSOR"/>
</dbReference>
<dbReference type="Gene3D" id="1.10.287.130">
    <property type="match status" value="1"/>
</dbReference>
<dbReference type="Pfam" id="PF00512">
    <property type="entry name" value="HisKA"/>
    <property type="match status" value="1"/>
</dbReference>
<keyword evidence="7" id="KW-0812">Transmembrane</keyword>
<keyword evidence="11" id="KW-1185">Reference proteome</keyword>
<evidence type="ECO:0000256" key="3">
    <source>
        <dbReference type="ARBA" id="ARBA00022553"/>
    </source>
</evidence>
<dbReference type="GeneID" id="92714760"/>
<dbReference type="PROSITE" id="PS50109">
    <property type="entry name" value="HIS_KIN"/>
    <property type="match status" value="1"/>
</dbReference>
<accession>A0A1M6LQ66</accession>
<feature type="signal peptide" evidence="8">
    <location>
        <begin position="1"/>
        <end position="24"/>
    </location>
</feature>
<dbReference type="SUPFAM" id="SSF47384">
    <property type="entry name" value="Homodimeric domain of signal transducing histidine kinase"/>
    <property type="match status" value="1"/>
</dbReference>
<keyword evidence="3" id="KW-0597">Phosphoprotein</keyword>
<protein>
    <recommendedName>
        <fullName evidence="2">histidine kinase</fullName>
        <ecNumber evidence="2">2.7.13.3</ecNumber>
    </recommendedName>
</protein>
<evidence type="ECO:0000313" key="11">
    <source>
        <dbReference type="Proteomes" id="UP000184192"/>
    </source>
</evidence>
<proteinExistence type="predicted"/>
<dbReference type="InterPro" id="IPR050736">
    <property type="entry name" value="Sensor_HK_Regulatory"/>
</dbReference>
<dbReference type="InterPro" id="IPR036890">
    <property type="entry name" value="HATPase_C_sf"/>
</dbReference>
<dbReference type="InterPro" id="IPR003661">
    <property type="entry name" value="HisK_dim/P_dom"/>
</dbReference>
<dbReference type="GO" id="GO:0000155">
    <property type="term" value="F:phosphorelay sensor kinase activity"/>
    <property type="evidence" value="ECO:0007669"/>
    <property type="project" value="InterPro"/>
</dbReference>
<sequence>MRKIALISAVTGLLLFSSATGTYANSTDQKHLADLQSLIAREVPYDANIPVDSVILWSNELAPSQKSPKTEETYFTMLLWQVSAYIMRGDLSLAIDRARLMYEHAKEMKSTFGIALANQAIGQAYTASYIQEKALSSYLDALRHLPDNNPQTYRLLVKISSLLQQMNRLDEAMVYVSKLNPLLELQPLHPLAVPILIENATYYISSGNQDTALKYLQRADSIYQNHTHELAHEFSINYYTAACYRALAADYNDKQKADEALALYNKLLEVVSRNKRSLEYRWICAEKIYLYKLLGRFDEACKIYQELYTVTDTLASKSYIRQINALKATYQIDELELENKAQENRMIVYCIFIGLGLLAFISLLAIWIRRQKRIVIISKETLEQSRWNAENATRAKSVFLSNMSHEIRTPLNALSGFSSLLTEEGLDDSTRKQCTEIIQQNSELLLKLINDVIDLSSLEFGKMQFSLDKHDAVAICKNVADTVGKVKQTQAELLFDSPLEELCIETDASRLQQVLINLLINATKFTPEGSITLRLEKESEETALFSVTDTGCGIPKEKQANIFQRFEKLDENAQGSGLGLSICQLIIEHIGGRIWIDPDYTEGSRFMFTHPINQIRSKQKKEGRS</sequence>
<evidence type="ECO:0000256" key="1">
    <source>
        <dbReference type="ARBA" id="ARBA00000085"/>
    </source>
</evidence>
<dbReference type="EC" id="2.7.13.3" evidence="2"/>
<keyword evidence="7" id="KW-1133">Transmembrane helix</keyword>
<evidence type="ECO:0000256" key="7">
    <source>
        <dbReference type="SAM" id="Phobius"/>
    </source>
</evidence>
<dbReference type="InterPro" id="IPR019734">
    <property type="entry name" value="TPR_rpt"/>
</dbReference>
<keyword evidence="4" id="KW-0808">Transferase</keyword>
<dbReference type="SUPFAM" id="SSF55874">
    <property type="entry name" value="ATPase domain of HSP90 chaperone/DNA topoisomerase II/histidine kinase"/>
    <property type="match status" value="1"/>
</dbReference>
<evidence type="ECO:0000256" key="4">
    <source>
        <dbReference type="ARBA" id="ARBA00022679"/>
    </source>
</evidence>
<dbReference type="CDD" id="cd16922">
    <property type="entry name" value="HATPase_EvgS-ArcB-TorS-like"/>
    <property type="match status" value="1"/>
</dbReference>
<dbReference type="PANTHER" id="PTHR43711:SF26">
    <property type="entry name" value="SENSOR HISTIDINE KINASE RCSC"/>
    <property type="match status" value="1"/>
</dbReference>
<dbReference type="InterPro" id="IPR036097">
    <property type="entry name" value="HisK_dim/P_sf"/>
</dbReference>
<evidence type="ECO:0000259" key="9">
    <source>
        <dbReference type="PROSITE" id="PS50109"/>
    </source>
</evidence>
<organism evidence="10 11">
    <name type="scientific">Bacteroides stercorirosoris</name>
    <dbReference type="NCBI Taxonomy" id="871324"/>
    <lineage>
        <taxon>Bacteria</taxon>
        <taxon>Pseudomonadati</taxon>
        <taxon>Bacteroidota</taxon>
        <taxon>Bacteroidia</taxon>
        <taxon>Bacteroidales</taxon>
        <taxon>Bacteroidaceae</taxon>
        <taxon>Bacteroides</taxon>
    </lineage>
</organism>
<dbReference type="CDD" id="cd00082">
    <property type="entry name" value="HisKA"/>
    <property type="match status" value="1"/>
</dbReference>
<dbReference type="Proteomes" id="UP000184192">
    <property type="component" value="Unassembled WGS sequence"/>
</dbReference>
<dbReference type="InterPro" id="IPR003594">
    <property type="entry name" value="HATPase_dom"/>
</dbReference>
<dbReference type="eggNOG" id="COG2205">
    <property type="taxonomic scope" value="Bacteria"/>
</dbReference>
<dbReference type="AlphaFoldDB" id="A0A1M6LQ66"/>
<reference evidence="11" key="1">
    <citation type="submission" date="2016-11" db="EMBL/GenBank/DDBJ databases">
        <authorList>
            <person name="Varghese N."/>
            <person name="Submissions S."/>
        </authorList>
    </citation>
    <scope>NUCLEOTIDE SEQUENCE [LARGE SCALE GENOMIC DNA]</scope>
    <source>
        <strain evidence="11">DSM 26884</strain>
    </source>
</reference>
<feature type="domain" description="Histidine kinase" evidence="9">
    <location>
        <begin position="402"/>
        <end position="614"/>
    </location>
</feature>
<dbReference type="SMART" id="SM00028">
    <property type="entry name" value="TPR"/>
    <property type="match status" value="4"/>
</dbReference>